<reference evidence="2 3" key="1">
    <citation type="submission" date="2017-07" db="EMBL/GenBank/DDBJ databases">
        <title>A draft genome sequence of Komagataeibacter oboediens LMG 18849.</title>
        <authorList>
            <person name="Skraban J."/>
            <person name="Cleenwerck I."/>
            <person name="Vandamme P."/>
            <person name="Trcek J."/>
        </authorList>
    </citation>
    <scope>NUCLEOTIDE SEQUENCE [LARGE SCALE GENOMIC DNA]</scope>
    <source>
        <strain evidence="2 3">LMG 18849</strain>
    </source>
</reference>
<organism evidence="2 3">
    <name type="scientific">Komagataeibacter oboediens</name>
    <dbReference type="NCBI Taxonomy" id="65958"/>
    <lineage>
        <taxon>Bacteria</taxon>
        <taxon>Pseudomonadati</taxon>
        <taxon>Pseudomonadota</taxon>
        <taxon>Alphaproteobacteria</taxon>
        <taxon>Acetobacterales</taxon>
        <taxon>Acetobacteraceae</taxon>
        <taxon>Komagataeibacter</taxon>
    </lineage>
</organism>
<proteinExistence type="predicted"/>
<name>A0A318QDW1_9PROT</name>
<accession>A0A318QDW1</accession>
<evidence type="ECO:0000313" key="2">
    <source>
        <dbReference type="EMBL" id="PYD77806.1"/>
    </source>
</evidence>
<evidence type="ECO:0008006" key="4">
    <source>
        <dbReference type="Google" id="ProtNLM"/>
    </source>
</evidence>
<protein>
    <recommendedName>
        <fullName evidence="4">Mobilization protein</fullName>
    </recommendedName>
</protein>
<comment type="caution">
    <text evidence="2">The sequence shown here is derived from an EMBL/GenBank/DDBJ whole genome shotgun (WGS) entry which is preliminary data.</text>
</comment>
<feature type="coiled-coil region" evidence="1">
    <location>
        <begin position="16"/>
        <end position="57"/>
    </location>
</feature>
<dbReference type="AlphaFoldDB" id="A0A318QDW1"/>
<dbReference type="Proteomes" id="UP000247417">
    <property type="component" value="Unassembled WGS sequence"/>
</dbReference>
<evidence type="ECO:0000313" key="3">
    <source>
        <dbReference type="Proteomes" id="UP000247417"/>
    </source>
</evidence>
<dbReference type="EMBL" id="NKTX01000135">
    <property type="protein sequence ID" value="PYD77806.1"/>
    <property type="molecule type" value="Genomic_DNA"/>
</dbReference>
<keyword evidence="1" id="KW-0175">Coiled coil</keyword>
<gene>
    <name evidence="2" type="ORF">CFR80_17370</name>
</gene>
<evidence type="ECO:0000256" key="1">
    <source>
        <dbReference type="SAM" id="Coils"/>
    </source>
</evidence>
<sequence>MWYSFETERLHGEDDMSDIAKEIENAKRIIAEQKKRIKDAQKEAAKAESKLRDRQNYILGGALVKLAETDERAVRTIETLLKLVERPSDRKAFEVFSRLPGCSLPPQLAPDTSHE</sequence>